<dbReference type="Proteomes" id="UP000472335">
    <property type="component" value="Unassembled WGS sequence"/>
</dbReference>
<keyword evidence="3" id="KW-1185">Reference proteome</keyword>
<reference evidence="2 3" key="1">
    <citation type="submission" date="2020-02" db="EMBL/GenBank/DDBJ databases">
        <title>Whole-genome analyses of novel actinobacteria.</title>
        <authorList>
            <person name="Sahin N."/>
            <person name="Gencbay T."/>
        </authorList>
    </citation>
    <scope>NUCLEOTIDE SEQUENCE [LARGE SCALE GENOMIC DNA]</scope>
    <source>
        <strain evidence="2 3">HC44</strain>
    </source>
</reference>
<protein>
    <submittedName>
        <fullName evidence="2">Uncharacterized protein</fullName>
    </submittedName>
</protein>
<feature type="region of interest" description="Disordered" evidence="1">
    <location>
        <begin position="1"/>
        <end position="34"/>
    </location>
</feature>
<evidence type="ECO:0000313" key="2">
    <source>
        <dbReference type="EMBL" id="NGO13247.1"/>
    </source>
</evidence>
<feature type="compositionally biased region" description="Basic and acidic residues" evidence="1">
    <location>
        <begin position="1"/>
        <end position="11"/>
    </location>
</feature>
<sequence>MTHRPTDEPVRPARPHPVEPPGEWDQPPGPDQVDPAVLSALLHRHGWQRRGGAAGRYGRWTPPGPGGAGTSLLVPESRAFPDSEDLLGEALLALSRSGSPSARDILVGLAVPSDEIRWWRDVPTGPVGVAAWTDEEQLRTAARHMLLAGALAARARAGYYGARHRRPATASLENVLVGAAPGGRQLTAFVPVATGRPLAVRLHQAVYAAREAIDYQRATGGMDAFDSAVEAGVSYELTEALVALVRGTEGARIAVEWAPAAGVPEGCATLPEPVEFSPGDLPVLREAGARYLREEPSVAVRITGAVVRMRRSAPGGDGTVRLRVIEGAEVPHVRMTLDDEAYRIAGHAHLVGLPVRVHGRLESRGGFRRLTGASGVAPVQVDEAERDRLMKSLQETAEITAFFEEACGGD</sequence>
<comment type="caution">
    <text evidence="2">The sequence shown here is derived from an EMBL/GenBank/DDBJ whole genome shotgun (WGS) entry which is preliminary data.</text>
</comment>
<evidence type="ECO:0000313" key="3">
    <source>
        <dbReference type="Proteomes" id="UP000472335"/>
    </source>
</evidence>
<name>A0A6G4VHI2_9ACTN</name>
<proteinExistence type="predicted"/>
<organism evidence="2 3">
    <name type="scientific">Streptomyces scabichelini</name>
    <dbReference type="NCBI Taxonomy" id="2711217"/>
    <lineage>
        <taxon>Bacteria</taxon>
        <taxon>Bacillati</taxon>
        <taxon>Actinomycetota</taxon>
        <taxon>Actinomycetes</taxon>
        <taxon>Kitasatosporales</taxon>
        <taxon>Streptomycetaceae</taxon>
        <taxon>Streptomyces</taxon>
    </lineage>
</organism>
<gene>
    <name evidence="2" type="ORF">G5C60_38045</name>
</gene>
<evidence type="ECO:0000256" key="1">
    <source>
        <dbReference type="SAM" id="MobiDB-lite"/>
    </source>
</evidence>
<dbReference type="AlphaFoldDB" id="A0A6G4VHI2"/>
<accession>A0A6G4VHI2</accession>
<dbReference type="RefSeq" id="WP_165266494.1">
    <property type="nucleotide sequence ID" value="NZ_JAAKZY010000178.1"/>
</dbReference>
<dbReference type="EMBL" id="JAAKZY010000178">
    <property type="protein sequence ID" value="NGO13247.1"/>
    <property type="molecule type" value="Genomic_DNA"/>
</dbReference>